<evidence type="ECO:0000313" key="4">
    <source>
        <dbReference type="EMBL" id="WFD11077.1"/>
    </source>
</evidence>
<evidence type="ECO:0008006" key="6">
    <source>
        <dbReference type="Google" id="ProtNLM"/>
    </source>
</evidence>
<keyword evidence="3" id="KW-0812">Transmembrane</keyword>
<feature type="transmembrane region" description="Helical" evidence="3">
    <location>
        <begin position="88"/>
        <end position="106"/>
    </location>
</feature>
<evidence type="ECO:0000256" key="2">
    <source>
        <dbReference type="ARBA" id="ARBA00022737"/>
    </source>
</evidence>
<keyword evidence="3" id="KW-1133">Transmembrane helix</keyword>
<sequence length="364" mass="43018">MRHIKTSKKDIFGFTMMVIVFMIVHLFYENLLLDGELSGIWIGLLIVGVIGELIKESRDYIYKRILIRCSIPIIMILNYVLFRFSIHIPNYIVFFTILCIYIIIIYRTSFDRYKMIFSIGIISLLLLFFCTDYYIKSNNIIKDINFRRYISKEYGIKGKIEPSDLENIEKLSIDVSDINSIKGIEYFKNLKELYIHDAYKINDFSWMPQLNKLNYLMLWYMDLDDLESIEELRSLEHLEIVYPKYGELENLKNFSNLKELDIQGIDYMENLNCIKGPKNIKRLGLGDSQIVVFDGIEEFEKIEELSLYKISSTDVSKIFELKNLKKVVMESCNIYKQDEFIQNLKADGIQVEIIEPPKIPLFEE</sequence>
<evidence type="ECO:0000256" key="1">
    <source>
        <dbReference type="ARBA" id="ARBA00022614"/>
    </source>
</evidence>
<dbReference type="EMBL" id="CP120733">
    <property type="protein sequence ID" value="WFD11077.1"/>
    <property type="molecule type" value="Genomic_DNA"/>
</dbReference>
<feature type="transmembrane region" description="Helical" evidence="3">
    <location>
        <begin position="65"/>
        <end position="82"/>
    </location>
</feature>
<evidence type="ECO:0000313" key="5">
    <source>
        <dbReference type="Proteomes" id="UP001222800"/>
    </source>
</evidence>
<keyword evidence="3" id="KW-0472">Membrane</keyword>
<dbReference type="RefSeq" id="WP_277733040.1">
    <property type="nucleotide sequence ID" value="NZ_CP120733.1"/>
</dbReference>
<keyword evidence="1" id="KW-0433">Leucine-rich repeat</keyword>
<organism evidence="4 5">
    <name type="scientific">Tepidibacter hydrothermalis</name>
    <dbReference type="NCBI Taxonomy" id="3036126"/>
    <lineage>
        <taxon>Bacteria</taxon>
        <taxon>Bacillati</taxon>
        <taxon>Bacillota</taxon>
        <taxon>Clostridia</taxon>
        <taxon>Peptostreptococcales</taxon>
        <taxon>Peptostreptococcaceae</taxon>
        <taxon>Tepidibacter</taxon>
    </lineage>
</organism>
<feature type="transmembrane region" description="Helical" evidence="3">
    <location>
        <begin position="12"/>
        <end position="31"/>
    </location>
</feature>
<reference evidence="4 5" key="1">
    <citation type="submission" date="2023-03" db="EMBL/GenBank/DDBJ databases">
        <title>Complete genome sequence of Tepidibacter sp. SWIR-1, isolated from a deep-sea hydrothermal vent.</title>
        <authorList>
            <person name="Li X."/>
        </authorList>
    </citation>
    <scope>NUCLEOTIDE SEQUENCE [LARGE SCALE GENOMIC DNA]</scope>
    <source>
        <strain evidence="4 5">SWIR-1</strain>
    </source>
</reference>
<gene>
    <name evidence="4" type="ORF">P4S50_03100</name>
</gene>
<name>A0ABY8EDR1_9FIRM</name>
<dbReference type="PANTHER" id="PTHR46652">
    <property type="entry name" value="LEUCINE-RICH REPEAT AND IQ DOMAIN-CONTAINING PROTEIN 1-RELATED"/>
    <property type="match status" value="1"/>
</dbReference>
<keyword evidence="5" id="KW-1185">Reference proteome</keyword>
<dbReference type="Gene3D" id="3.80.10.10">
    <property type="entry name" value="Ribonuclease Inhibitor"/>
    <property type="match status" value="1"/>
</dbReference>
<dbReference type="InterPro" id="IPR050836">
    <property type="entry name" value="SDS22/Internalin_LRR"/>
</dbReference>
<keyword evidence="2" id="KW-0677">Repeat</keyword>
<dbReference type="PANTHER" id="PTHR46652:SF3">
    <property type="entry name" value="LEUCINE-RICH REPEAT-CONTAINING PROTEIN 9"/>
    <property type="match status" value="1"/>
</dbReference>
<evidence type="ECO:0000256" key="3">
    <source>
        <dbReference type="SAM" id="Phobius"/>
    </source>
</evidence>
<dbReference type="InterPro" id="IPR032675">
    <property type="entry name" value="LRR_dom_sf"/>
</dbReference>
<protein>
    <recommendedName>
        <fullName evidence="6">Leucine-rich repeat domain-containing protein</fullName>
    </recommendedName>
</protein>
<feature type="transmembrane region" description="Helical" evidence="3">
    <location>
        <begin position="37"/>
        <end position="53"/>
    </location>
</feature>
<accession>A0ABY8EDR1</accession>
<dbReference type="Proteomes" id="UP001222800">
    <property type="component" value="Chromosome"/>
</dbReference>
<feature type="transmembrane region" description="Helical" evidence="3">
    <location>
        <begin position="115"/>
        <end position="135"/>
    </location>
</feature>
<dbReference type="SUPFAM" id="SSF52058">
    <property type="entry name" value="L domain-like"/>
    <property type="match status" value="1"/>
</dbReference>
<proteinExistence type="predicted"/>